<dbReference type="Proteomes" id="UP001519924">
    <property type="component" value="Unassembled WGS sequence"/>
</dbReference>
<dbReference type="PANTHER" id="PTHR38599:SF1">
    <property type="entry name" value="CUPIN DOMAIN PROTEIN (AFU_ORTHOLOGUE AFUA_3G13620)"/>
    <property type="match status" value="1"/>
</dbReference>
<gene>
    <name evidence="2" type="ORF">K1J50_16955</name>
</gene>
<dbReference type="EMBL" id="JAHZUY010000074">
    <property type="protein sequence ID" value="MBW8271171.1"/>
    <property type="molecule type" value="Genomic_DNA"/>
</dbReference>
<organism evidence="2 3">
    <name type="scientific">Caldovatus aquaticus</name>
    <dbReference type="NCBI Taxonomy" id="2865671"/>
    <lineage>
        <taxon>Bacteria</taxon>
        <taxon>Pseudomonadati</taxon>
        <taxon>Pseudomonadota</taxon>
        <taxon>Alphaproteobacteria</taxon>
        <taxon>Acetobacterales</taxon>
        <taxon>Roseomonadaceae</taxon>
        <taxon>Caldovatus</taxon>
    </lineage>
</organism>
<keyword evidence="3" id="KW-1185">Reference proteome</keyword>
<evidence type="ECO:0000313" key="3">
    <source>
        <dbReference type="Proteomes" id="UP001519924"/>
    </source>
</evidence>
<reference evidence="2 3" key="1">
    <citation type="submission" date="2021-08" db="EMBL/GenBank/DDBJ databases">
        <title>Caldovatus sediminis gen. nov., sp. nov., a moderately thermophilic bacterium isolated from a hot spring.</title>
        <authorList>
            <person name="Hu C.-J."/>
            <person name="Li W.-J."/>
            <person name="Xian W.-D."/>
        </authorList>
    </citation>
    <scope>NUCLEOTIDE SEQUENCE [LARGE SCALE GENOMIC DNA]</scope>
    <source>
        <strain evidence="2 3">SYSU G05006</strain>
    </source>
</reference>
<dbReference type="SUPFAM" id="SSF51182">
    <property type="entry name" value="RmlC-like cupins"/>
    <property type="match status" value="1"/>
</dbReference>
<evidence type="ECO:0000259" key="1">
    <source>
        <dbReference type="Pfam" id="PF07883"/>
    </source>
</evidence>
<dbReference type="InterPro" id="IPR011051">
    <property type="entry name" value="RmlC_Cupin_sf"/>
</dbReference>
<dbReference type="Pfam" id="PF07883">
    <property type="entry name" value="Cupin_2"/>
    <property type="match status" value="1"/>
</dbReference>
<evidence type="ECO:0000313" key="2">
    <source>
        <dbReference type="EMBL" id="MBW8271171.1"/>
    </source>
</evidence>
<dbReference type="CDD" id="cd02236">
    <property type="entry name" value="cupin_CV2614-like"/>
    <property type="match status" value="1"/>
</dbReference>
<dbReference type="PANTHER" id="PTHR38599">
    <property type="entry name" value="CUPIN DOMAIN PROTEIN (AFU_ORTHOLOGUE AFUA_3G13620)"/>
    <property type="match status" value="1"/>
</dbReference>
<sequence length="156" mass="16494">MNARMVALAVGVLLGIGGALHARTGAAQQAGAEAANQALPSGFQTSPLLRSGMTADGRPVVYPRTETPEITAVIGTLAPNGRTARHQHPVPVFVYVMEGTLEVRSDGHPPRTYTAGQSFIESQNHWHQAFNTQNAPARILVVFMGEQGKPTSVSAQ</sequence>
<comment type="caution">
    <text evidence="2">The sequence shown here is derived from an EMBL/GenBank/DDBJ whole genome shotgun (WGS) entry which is preliminary data.</text>
</comment>
<dbReference type="RefSeq" id="WP_220118949.1">
    <property type="nucleotide sequence ID" value="NZ_JAHZUY010000074.1"/>
</dbReference>
<feature type="domain" description="Cupin type-2" evidence="1">
    <location>
        <begin position="76"/>
        <end position="143"/>
    </location>
</feature>
<proteinExistence type="predicted"/>
<accession>A0ABS7F6C0</accession>
<dbReference type="Gene3D" id="2.60.120.10">
    <property type="entry name" value="Jelly Rolls"/>
    <property type="match status" value="1"/>
</dbReference>
<name>A0ABS7F6C0_9PROT</name>
<protein>
    <submittedName>
        <fullName evidence="2">Cupin domain-containing protein</fullName>
    </submittedName>
</protein>
<dbReference type="InterPro" id="IPR013096">
    <property type="entry name" value="Cupin_2"/>
</dbReference>
<dbReference type="InterPro" id="IPR014710">
    <property type="entry name" value="RmlC-like_jellyroll"/>
</dbReference>